<feature type="transmembrane region" description="Helical" evidence="7">
    <location>
        <begin position="386"/>
        <end position="405"/>
    </location>
</feature>
<keyword evidence="2 7" id="KW-0813">Transport</keyword>
<dbReference type="PRINTS" id="PR01434">
    <property type="entry name" value="NADHDHGNASE5"/>
</dbReference>
<dbReference type="PANTHER" id="PTHR42829:SF1">
    <property type="entry name" value="INORGANIC CARBON TRANSPORTER SUBUNIT DABB-RELATED"/>
    <property type="match status" value="1"/>
</dbReference>
<dbReference type="NCBIfam" id="NF006029">
    <property type="entry name" value="PRK08168.1"/>
    <property type="match status" value="1"/>
</dbReference>
<feature type="transmembrane region" description="Helical" evidence="7">
    <location>
        <begin position="159"/>
        <end position="180"/>
    </location>
</feature>
<accession>A0ABS3E801</accession>
<proteinExistence type="inferred from homology"/>
<dbReference type="Proteomes" id="UP000664293">
    <property type="component" value="Unassembled WGS sequence"/>
</dbReference>
<evidence type="ECO:0000256" key="6">
    <source>
        <dbReference type="ARBA" id="ARBA00023136"/>
    </source>
</evidence>
<evidence type="ECO:0000256" key="8">
    <source>
        <dbReference type="RuleBase" id="RU000320"/>
    </source>
</evidence>
<evidence type="ECO:0000256" key="3">
    <source>
        <dbReference type="ARBA" id="ARBA00022475"/>
    </source>
</evidence>
<dbReference type="EMBL" id="JAEKJR010000002">
    <property type="protein sequence ID" value="MBN8431431.1"/>
    <property type="molecule type" value="Genomic_DNA"/>
</dbReference>
<evidence type="ECO:0000256" key="2">
    <source>
        <dbReference type="ARBA" id="ARBA00022448"/>
    </source>
</evidence>
<evidence type="ECO:0000256" key="4">
    <source>
        <dbReference type="ARBA" id="ARBA00022692"/>
    </source>
</evidence>
<evidence type="ECO:0000256" key="7">
    <source>
        <dbReference type="HAMAP-Rule" id="MF_00862"/>
    </source>
</evidence>
<evidence type="ECO:0000313" key="11">
    <source>
        <dbReference type="Proteomes" id="UP000664293"/>
    </source>
</evidence>
<reference evidence="10 11" key="1">
    <citation type="submission" date="2020-12" db="EMBL/GenBank/DDBJ databases">
        <title>Oil enriched cultivation method for isolating marine PHA-producing bacteria.</title>
        <authorList>
            <person name="Zheng W."/>
            <person name="Yu S."/>
            <person name="Huang Y."/>
        </authorList>
    </citation>
    <scope>NUCLEOTIDE SEQUENCE [LARGE SCALE GENOMIC DNA]</scope>
    <source>
        <strain evidence="10 11">SN0-2</strain>
    </source>
</reference>
<keyword evidence="6 7" id="KW-0472">Membrane</keyword>
<comment type="caution">
    <text evidence="10">The sequence shown here is derived from an EMBL/GenBank/DDBJ whole genome shotgun (WGS) entry which is preliminary data.</text>
</comment>
<dbReference type="InterPro" id="IPR003945">
    <property type="entry name" value="NU5C-like"/>
</dbReference>
<feature type="domain" description="NADH:quinone oxidoreductase/Mrp antiporter transmembrane" evidence="9">
    <location>
        <begin position="121"/>
        <end position="349"/>
    </location>
</feature>
<feature type="transmembrane region" description="Helical" evidence="7">
    <location>
        <begin position="6"/>
        <end position="23"/>
    </location>
</feature>
<evidence type="ECO:0000313" key="10">
    <source>
        <dbReference type="EMBL" id="MBN8431431.1"/>
    </source>
</evidence>
<feature type="transmembrane region" description="Helical" evidence="7">
    <location>
        <begin position="208"/>
        <end position="230"/>
    </location>
</feature>
<comment type="subcellular location">
    <subcellularLocation>
        <location evidence="7">Cell membrane</location>
        <topology evidence="7">Multi-pass membrane protein</topology>
    </subcellularLocation>
    <subcellularLocation>
        <location evidence="1">Endomembrane system</location>
        <topology evidence="1">Multi-pass membrane protein</topology>
    </subcellularLocation>
    <subcellularLocation>
        <location evidence="8">Membrane</location>
        <topology evidence="8">Multi-pass membrane protein</topology>
    </subcellularLocation>
</comment>
<gene>
    <name evidence="7" type="primary">dabB</name>
    <name evidence="10" type="ORF">JF535_11265</name>
</gene>
<feature type="transmembrane region" description="Helical" evidence="7">
    <location>
        <begin position="453"/>
        <end position="471"/>
    </location>
</feature>
<comment type="subunit">
    <text evidence="7">Forms a complex with DabA.</text>
</comment>
<keyword evidence="4 7" id="KW-0812">Transmembrane</keyword>
<protein>
    <recommendedName>
        <fullName evidence="7">Probable inorganic carbon transporter subunit DabB</fullName>
    </recommendedName>
</protein>
<dbReference type="InterPro" id="IPR001750">
    <property type="entry name" value="ND/Mrp_TM"/>
</dbReference>
<dbReference type="InterPro" id="IPR046396">
    <property type="entry name" value="Transporter_DabB"/>
</dbReference>
<dbReference type="HAMAP" id="MF_00862">
    <property type="entry name" value="DabB"/>
    <property type="match status" value="1"/>
</dbReference>
<feature type="transmembrane region" description="Helical" evidence="7">
    <location>
        <begin position="412"/>
        <end position="433"/>
    </location>
</feature>
<feature type="transmembrane region" description="Helical" evidence="7">
    <location>
        <begin position="242"/>
        <end position="265"/>
    </location>
</feature>
<feature type="transmembrane region" description="Helical" evidence="7">
    <location>
        <begin position="35"/>
        <end position="57"/>
    </location>
</feature>
<name>A0ABS3E801_9GAMM</name>
<dbReference type="PANTHER" id="PTHR42829">
    <property type="entry name" value="NADH-UBIQUINONE OXIDOREDUCTASE CHAIN 5"/>
    <property type="match status" value="1"/>
</dbReference>
<evidence type="ECO:0000259" key="9">
    <source>
        <dbReference type="Pfam" id="PF00361"/>
    </source>
</evidence>
<comment type="function">
    <text evidence="7">Part of an energy-coupled inorganic carbon pump.</text>
</comment>
<sequence>MSSLPFTLSLISLPLFWLVLARFGNKTSFAKRNWLLSRLSIVGSLTLLALLLAIFWVQPPLTGELLFKLTPINTAVITVVVLIGGVIVRYSRNYMTGEACYPAFFRWMKLTLAAVVVTLMANHLAVFWLGWLCVSLSLHRLLVLYPDRPRAVLGAHKKFFVARLSETLMLAGFALLYWVFQTPYIDDLLVSLAQIDTLPQQQRQLVEAAAILLASAAILKCAQLPFHGWLINVVEAPTPVSALLHAGVINLGGYLLLAFAPLIALFPSAQWLILVCAGLSTIFAALIMSTRVSVKVRLAWSTSSQMGLMLIECALGLYALALVHLVAHALYKAFAFLNSGSAVSEQVASSIAGMELPRGKMLLASALVTALGAGAAIWLIDWQSPIAPWVLLTLSLVSLLAIGTVQPSRSALMSAITVTLGLAASYVIAKTLAGTYLVEELPAPVAGLSAMDLWISALFVLLFAVSWLLKLQAHRSWVQKLKQTLFAGLYLDEWFTRATLKLWPVYLRESTPTNAAKASVTTIGSR</sequence>
<feature type="transmembrane region" description="Helical" evidence="7">
    <location>
        <begin position="361"/>
        <end position="380"/>
    </location>
</feature>
<feature type="transmembrane region" description="Helical" evidence="7">
    <location>
        <begin position="69"/>
        <end position="91"/>
    </location>
</feature>
<keyword evidence="3 7" id="KW-1003">Cell membrane</keyword>
<feature type="transmembrane region" description="Helical" evidence="7">
    <location>
        <begin position="271"/>
        <end position="294"/>
    </location>
</feature>
<dbReference type="RefSeq" id="WP_207002129.1">
    <property type="nucleotide sequence ID" value="NZ_JAEKJR010000002.1"/>
</dbReference>
<evidence type="ECO:0000256" key="1">
    <source>
        <dbReference type="ARBA" id="ARBA00004127"/>
    </source>
</evidence>
<keyword evidence="11" id="KW-1185">Reference proteome</keyword>
<comment type="similarity">
    <text evidence="7">Belongs to the inorganic carbon transporter (TC 9.A.2) DabB family.</text>
</comment>
<feature type="transmembrane region" description="Helical" evidence="7">
    <location>
        <begin position="306"/>
        <end position="327"/>
    </location>
</feature>
<dbReference type="Pfam" id="PF00361">
    <property type="entry name" value="Proton_antipo_M"/>
    <property type="match status" value="1"/>
</dbReference>
<feature type="transmembrane region" description="Helical" evidence="7">
    <location>
        <begin position="103"/>
        <end position="121"/>
    </location>
</feature>
<evidence type="ECO:0000256" key="5">
    <source>
        <dbReference type="ARBA" id="ARBA00022989"/>
    </source>
</evidence>
<keyword evidence="5 7" id="KW-1133">Transmembrane helix</keyword>
<organism evidence="10 11">
    <name type="scientific">Microbulbifer salipaludis</name>
    <dbReference type="NCBI Taxonomy" id="187980"/>
    <lineage>
        <taxon>Bacteria</taxon>
        <taxon>Pseudomonadati</taxon>
        <taxon>Pseudomonadota</taxon>
        <taxon>Gammaproteobacteria</taxon>
        <taxon>Cellvibrionales</taxon>
        <taxon>Microbulbiferaceae</taxon>
        <taxon>Microbulbifer</taxon>
    </lineage>
</organism>